<accession>A0A4P9VLG0</accession>
<proteinExistence type="predicted"/>
<protein>
    <recommendedName>
        <fullName evidence="1">DUF6933 domain-containing protein</fullName>
    </recommendedName>
</protein>
<gene>
    <name evidence="2" type="ORF">B9G39_09370</name>
</gene>
<organism evidence="2 3">
    <name type="scientific">Zooshikella ganghwensis</name>
    <dbReference type="NCBI Taxonomy" id="202772"/>
    <lineage>
        <taxon>Bacteria</taxon>
        <taxon>Pseudomonadati</taxon>
        <taxon>Pseudomonadota</taxon>
        <taxon>Gammaproteobacteria</taxon>
        <taxon>Oceanospirillales</taxon>
        <taxon>Zooshikellaceae</taxon>
        <taxon>Zooshikella</taxon>
    </lineage>
</organism>
<evidence type="ECO:0000259" key="1">
    <source>
        <dbReference type="Pfam" id="PF22016"/>
    </source>
</evidence>
<evidence type="ECO:0000313" key="2">
    <source>
        <dbReference type="EMBL" id="RDH43636.1"/>
    </source>
</evidence>
<comment type="caution">
    <text evidence="2">The sequence shown here is derived from an EMBL/GenBank/DDBJ whole genome shotgun (WGS) entry which is preliminary data.</text>
</comment>
<reference evidence="2 3" key="1">
    <citation type="submission" date="2017-04" db="EMBL/GenBank/DDBJ databases">
        <title>Draft genome sequence of Zooshikella ganghwensis VG4 isolated from Red Sea sediments.</title>
        <authorList>
            <person name="Rehman Z."/>
            <person name="Alam I."/>
            <person name="Kamau A."/>
            <person name="Bajic V."/>
            <person name="Leiknes T."/>
        </authorList>
    </citation>
    <scope>NUCLEOTIDE SEQUENCE [LARGE SCALE GENOMIC DNA]</scope>
    <source>
        <strain evidence="2 3">VG4</strain>
    </source>
</reference>
<evidence type="ECO:0000313" key="3">
    <source>
        <dbReference type="Proteomes" id="UP000257039"/>
    </source>
</evidence>
<feature type="domain" description="DUF6933" evidence="1">
    <location>
        <begin position="4"/>
        <end position="156"/>
    </location>
</feature>
<sequence>MLVLRCTQKVIKAAGLTTSDIAPPQTLGYLGAWYCNIVSIRGSYCLFFTHETTLYSHALLNIKKQTVRDITSAFRESLKHNLLFEGFNSVTLTNYLQHNEKCVFTKTCSRRVLGSMNDLVHMLAGYLEEQPLIGEQTLLRIIQQVNTTPMSMLDMNSGIHAMRRLLMKVAV</sequence>
<name>A0A4P9VLG0_9GAMM</name>
<keyword evidence="3" id="KW-1185">Reference proteome</keyword>
<dbReference type="Pfam" id="PF22016">
    <property type="entry name" value="DUF6933"/>
    <property type="match status" value="1"/>
</dbReference>
<dbReference type="InterPro" id="IPR053864">
    <property type="entry name" value="DUF6933"/>
</dbReference>
<dbReference type="EMBL" id="NDXW01000001">
    <property type="protein sequence ID" value="RDH43636.1"/>
    <property type="molecule type" value="Genomic_DNA"/>
</dbReference>
<dbReference type="AlphaFoldDB" id="A0A4P9VLG0"/>
<dbReference type="Proteomes" id="UP000257039">
    <property type="component" value="Unassembled WGS sequence"/>
</dbReference>
<dbReference type="RefSeq" id="WP_094786917.1">
    <property type="nucleotide sequence ID" value="NZ_NDXW01000001.1"/>
</dbReference>